<protein>
    <submittedName>
        <fullName evidence="1">Uncharacterized protein</fullName>
    </submittedName>
</protein>
<proteinExistence type="predicted"/>
<dbReference type="InParanoid" id="A0A0C3EDI5"/>
<accession>A0A0C3EDI5</accession>
<dbReference type="HOGENOM" id="CLU_1797602_0_0_1"/>
<name>A0A0C3EDI5_9AGAM</name>
<sequence length="144" mass="16727">MGVFRYRVRIEKPAFRYYRAVPRCLAFWCVNRRLNVPLLFAKFANPARGAKQVWYTCREVDSMFSETCLTGNHICRAARGHDLRREVFNTQLGRTLSMGSRACCAHLMHMRCVSHRLMSTASCCQYISLRSLSTIPYIYSDKTV</sequence>
<keyword evidence="2" id="KW-1185">Reference proteome</keyword>
<reference evidence="2" key="2">
    <citation type="submission" date="2015-01" db="EMBL/GenBank/DDBJ databases">
        <title>Evolutionary Origins and Diversification of the Mycorrhizal Mutualists.</title>
        <authorList>
            <consortium name="DOE Joint Genome Institute"/>
            <consortium name="Mycorrhizal Genomics Consortium"/>
            <person name="Kohler A."/>
            <person name="Kuo A."/>
            <person name="Nagy L.G."/>
            <person name="Floudas D."/>
            <person name="Copeland A."/>
            <person name="Barry K.W."/>
            <person name="Cichocki N."/>
            <person name="Veneault-Fourrey C."/>
            <person name="LaButti K."/>
            <person name="Lindquist E.A."/>
            <person name="Lipzen A."/>
            <person name="Lundell T."/>
            <person name="Morin E."/>
            <person name="Murat C."/>
            <person name="Riley R."/>
            <person name="Ohm R."/>
            <person name="Sun H."/>
            <person name="Tunlid A."/>
            <person name="Henrissat B."/>
            <person name="Grigoriev I.V."/>
            <person name="Hibbett D.S."/>
            <person name="Martin F."/>
        </authorList>
    </citation>
    <scope>NUCLEOTIDE SEQUENCE [LARGE SCALE GENOMIC DNA]</scope>
    <source>
        <strain evidence="2">Foug A</strain>
    </source>
</reference>
<evidence type="ECO:0000313" key="2">
    <source>
        <dbReference type="Proteomes" id="UP000053989"/>
    </source>
</evidence>
<gene>
    <name evidence="1" type="ORF">SCLCIDRAFT_393376</name>
</gene>
<organism evidence="1 2">
    <name type="scientific">Scleroderma citrinum Foug A</name>
    <dbReference type="NCBI Taxonomy" id="1036808"/>
    <lineage>
        <taxon>Eukaryota</taxon>
        <taxon>Fungi</taxon>
        <taxon>Dikarya</taxon>
        <taxon>Basidiomycota</taxon>
        <taxon>Agaricomycotina</taxon>
        <taxon>Agaricomycetes</taxon>
        <taxon>Agaricomycetidae</taxon>
        <taxon>Boletales</taxon>
        <taxon>Sclerodermatineae</taxon>
        <taxon>Sclerodermataceae</taxon>
        <taxon>Scleroderma</taxon>
    </lineage>
</organism>
<dbReference type="AlphaFoldDB" id="A0A0C3EDI5"/>
<dbReference type="EMBL" id="KN822019">
    <property type="protein sequence ID" value="KIM65976.1"/>
    <property type="molecule type" value="Genomic_DNA"/>
</dbReference>
<reference evidence="1 2" key="1">
    <citation type="submission" date="2014-04" db="EMBL/GenBank/DDBJ databases">
        <authorList>
            <consortium name="DOE Joint Genome Institute"/>
            <person name="Kuo A."/>
            <person name="Kohler A."/>
            <person name="Nagy L.G."/>
            <person name="Floudas D."/>
            <person name="Copeland A."/>
            <person name="Barry K.W."/>
            <person name="Cichocki N."/>
            <person name="Veneault-Fourrey C."/>
            <person name="LaButti K."/>
            <person name="Lindquist E.A."/>
            <person name="Lipzen A."/>
            <person name="Lundell T."/>
            <person name="Morin E."/>
            <person name="Murat C."/>
            <person name="Sun H."/>
            <person name="Tunlid A."/>
            <person name="Henrissat B."/>
            <person name="Grigoriev I.V."/>
            <person name="Hibbett D.S."/>
            <person name="Martin F."/>
            <person name="Nordberg H.P."/>
            <person name="Cantor M.N."/>
            <person name="Hua S.X."/>
        </authorList>
    </citation>
    <scope>NUCLEOTIDE SEQUENCE [LARGE SCALE GENOMIC DNA]</scope>
    <source>
        <strain evidence="1 2">Foug A</strain>
    </source>
</reference>
<evidence type="ECO:0000313" key="1">
    <source>
        <dbReference type="EMBL" id="KIM65976.1"/>
    </source>
</evidence>
<dbReference type="Proteomes" id="UP000053989">
    <property type="component" value="Unassembled WGS sequence"/>
</dbReference>